<feature type="coiled-coil region" evidence="1">
    <location>
        <begin position="169"/>
        <end position="203"/>
    </location>
</feature>
<dbReference type="InterPro" id="IPR013083">
    <property type="entry name" value="Znf_RING/FYVE/PHD"/>
</dbReference>
<gene>
    <name evidence="2" type="ORF">PARMNEM_LOCUS18727</name>
</gene>
<evidence type="ECO:0008006" key="4">
    <source>
        <dbReference type="Google" id="ProtNLM"/>
    </source>
</evidence>
<feature type="coiled-coil region" evidence="1">
    <location>
        <begin position="260"/>
        <end position="294"/>
    </location>
</feature>
<sequence>MTSKINAKTTNSGHKMPAIVTCYKCKNIVDKKQTALCSICKNRYELECDGYPEKTYRLLDQAAKKKWRCKMCIKNKKDINSDMHNITTRKKPNLTKQCTSPSPEKPPEKLQCFESSQLSDQNTSYVLDSHILTDYNITDESFTTPSKLSKSVDGTVTDITSISDMKITVSQLTCTLESTQNELENLILENNDLHRQIHKLTSENKILKSLCHSPTAIEGSPGIFNKNKKKRNSLLIPSVSSVPSSPTIKSHVNSHTNTVILCLQRKISDLQKQLKKAEKEITGLTEKIKNLTQKMYLKNSIKKLNKTSYPITVQHKPDPVKKIHIIGSQQCVGLAAAISHSRHMTQYENYKVTAQTKPYAPSYEIIKNCQNMTLKPDDKLIICIGENDYNIRLVLSQLQFILDTFSNNTIIVLNVIENMYINVNKLNYLMRNICKKYKNCHFLDCNNSNRSEICKLINYVVDCNDYAKKYLNPIEISKHIHTSNKSSFKILIEPKKGTIPFYFKKQTEKYTKPVEIFKRGTIPYYFPVLKKNNTFFRP</sequence>
<comment type="caution">
    <text evidence="2">The sequence shown here is derived from an EMBL/GenBank/DDBJ whole genome shotgun (WGS) entry which is preliminary data.</text>
</comment>
<evidence type="ECO:0000313" key="2">
    <source>
        <dbReference type="EMBL" id="CAK1599908.1"/>
    </source>
</evidence>
<protein>
    <recommendedName>
        <fullName evidence="4">Zinc finger PHD-type domain-containing protein</fullName>
    </recommendedName>
</protein>
<keyword evidence="3" id="KW-1185">Reference proteome</keyword>
<dbReference type="Gene3D" id="3.30.40.10">
    <property type="entry name" value="Zinc/RING finger domain, C3HC4 (zinc finger)"/>
    <property type="match status" value="1"/>
</dbReference>
<keyword evidence="1" id="KW-0175">Coiled coil</keyword>
<dbReference type="Proteomes" id="UP001314205">
    <property type="component" value="Unassembled WGS sequence"/>
</dbReference>
<accession>A0AAV1LWS3</accession>
<organism evidence="2 3">
    <name type="scientific">Parnassius mnemosyne</name>
    <name type="common">clouded apollo</name>
    <dbReference type="NCBI Taxonomy" id="213953"/>
    <lineage>
        <taxon>Eukaryota</taxon>
        <taxon>Metazoa</taxon>
        <taxon>Ecdysozoa</taxon>
        <taxon>Arthropoda</taxon>
        <taxon>Hexapoda</taxon>
        <taxon>Insecta</taxon>
        <taxon>Pterygota</taxon>
        <taxon>Neoptera</taxon>
        <taxon>Endopterygota</taxon>
        <taxon>Lepidoptera</taxon>
        <taxon>Glossata</taxon>
        <taxon>Ditrysia</taxon>
        <taxon>Papilionoidea</taxon>
        <taxon>Papilionidae</taxon>
        <taxon>Parnassiinae</taxon>
        <taxon>Parnassini</taxon>
        <taxon>Parnassius</taxon>
        <taxon>Driopa</taxon>
    </lineage>
</organism>
<evidence type="ECO:0000256" key="1">
    <source>
        <dbReference type="SAM" id="Coils"/>
    </source>
</evidence>
<dbReference type="AlphaFoldDB" id="A0AAV1LWS3"/>
<dbReference type="SUPFAM" id="SSF52266">
    <property type="entry name" value="SGNH hydrolase"/>
    <property type="match status" value="1"/>
</dbReference>
<dbReference type="InterPro" id="IPR011011">
    <property type="entry name" value="Znf_FYVE_PHD"/>
</dbReference>
<name>A0AAV1LWS3_9NEOP</name>
<proteinExistence type="predicted"/>
<evidence type="ECO:0000313" key="3">
    <source>
        <dbReference type="Proteomes" id="UP001314205"/>
    </source>
</evidence>
<dbReference type="SUPFAM" id="SSF57903">
    <property type="entry name" value="FYVE/PHD zinc finger"/>
    <property type="match status" value="1"/>
</dbReference>
<reference evidence="2 3" key="1">
    <citation type="submission" date="2023-11" db="EMBL/GenBank/DDBJ databases">
        <authorList>
            <person name="Hedman E."/>
            <person name="Englund M."/>
            <person name="Stromberg M."/>
            <person name="Nyberg Akerstrom W."/>
            <person name="Nylinder S."/>
            <person name="Jareborg N."/>
            <person name="Kallberg Y."/>
            <person name="Kronander E."/>
        </authorList>
    </citation>
    <scope>NUCLEOTIDE SEQUENCE [LARGE SCALE GENOMIC DNA]</scope>
</reference>
<dbReference type="EMBL" id="CAVLGL010000115">
    <property type="protein sequence ID" value="CAK1599908.1"/>
    <property type="molecule type" value="Genomic_DNA"/>
</dbReference>